<comment type="caution">
    <text evidence="1">The sequence shown here is derived from an EMBL/GenBank/DDBJ whole genome shotgun (WGS) entry which is preliminary data.</text>
</comment>
<dbReference type="NCBIfam" id="TIGR01537">
    <property type="entry name" value="portal_HK97"/>
    <property type="match status" value="1"/>
</dbReference>
<proteinExistence type="predicted"/>
<keyword evidence="2" id="KW-1185">Reference proteome</keyword>
<sequence length="409" mass="45601">MIFDKGIRRMRNETQFLTLDDPAGWRTGAPDSSKSGAMKLSAVNRCVEVLSDSLAKLPSYIMLEGDKRRLDTHPVLNLLEGRPNELMAPAVYKKLMEANRLLCGNAFALIVRSGYSARPVELLPIPGELVQLWFDDNGHLWYVCTNPKTKERRRIPQWDMLHYKAFSYDGITGVSVLSRAADVVATGRAAQQYEGSFYGKDARPSGVLTLSGNIDKEAKDKIRREWEEIHSGADKAFRIAVLDLGMQYAPIGVSQRDAQFVESKAVTVEDIARFFGVPLHKLMAGKQAYNSNEQNSIEYVNGTISPIAIQCNQEDTAKLLFDSEIARGMRVKRNLLAELQGDVRSRAEWYKAMRDTGVFSPNDIRALEDMPEVDGGDTRYASLNFVPLDRFDELSVLRNAGGAAKGGNE</sequence>
<evidence type="ECO:0000313" key="1">
    <source>
        <dbReference type="EMBL" id="MBC8575829.1"/>
    </source>
</evidence>
<reference evidence="1 2" key="1">
    <citation type="submission" date="2020-08" db="EMBL/GenBank/DDBJ databases">
        <title>Genome public.</title>
        <authorList>
            <person name="Liu C."/>
            <person name="Sun Q."/>
        </authorList>
    </citation>
    <scope>NUCLEOTIDE SEQUENCE [LARGE SCALE GENOMIC DNA]</scope>
    <source>
        <strain evidence="1 2">BX1</strain>
    </source>
</reference>
<dbReference type="EMBL" id="JACRTB010000007">
    <property type="protein sequence ID" value="MBC8575829.1"/>
    <property type="molecule type" value="Genomic_DNA"/>
</dbReference>
<dbReference type="InterPro" id="IPR006944">
    <property type="entry name" value="Phage/GTA_portal"/>
</dbReference>
<protein>
    <submittedName>
        <fullName evidence="1">Phage portal protein</fullName>
    </submittedName>
</protein>
<accession>A0ABR7NHD8</accession>
<gene>
    <name evidence="1" type="ORF">H8717_05305</name>
</gene>
<name>A0ABR7NHD8_9FIRM</name>
<dbReference type="RefSeq" id="WP_262399399.1">
    <property type="nucleotide sequence ID" value="NZ_JACRTB010000007.1"/>
</dbReference>
<dbReference type="Proteomes" id="UP000658131">
    <property type="component" value="Unassembled WGS sequence"/>
</dbReference>
<dbReference type="Pfam" id="PF04860">
    <property type="entry name" value="Phage_portal"/>
    <property type="match status" value="1"/>
</dbReference>
<dbReference type="InterPro" id="IPR006427">
    <property type="entry name" value="Portal_HK97"/>
</dbReference>
<organism evidence="1 2">
    <name type="scientific">Yanshouia hominis</name>
    <dbReference type="NCBI Taxonomy" id="2763673"/>
    <lineage>
        <taxon>Bacteria</taxon>
        <taxon>Bacillati</taxon>
        <taxon>Bacillota</taxon>
        <taxon>Clostridia</taxon>
        <taxon>Eubacteriales</taxon>
        <taxon>Oscillospiraceae</taxon>
        <taxon>Yanshouia</taxon>
    </lineage>
</organism>
<evidence type="ECO:0000313" key="2">
    <source>
        <dbReference type="Proteomes" id="UP000658131"/>
    </source>
</evidence>